<dbReference type="InterPro" id="IPR016181">
    <property type="entry name" value="Acyl_CoA_acyltransferase"/>
</dbReference>
<keyword evidence="1" id="KW-0808">Transferase</keyword>
<evidence type="ECO:0000256" key="2">
    <source>
        <dbReference type="ARBA" id="ARBA00023315"/>
    </source>
</evidence>
<gene>
    <name evidence="4" type="ORF">RND61_03250</name>
</gene>
<reference evidence="4 5" key="1">
    <citation type="submission" date="2023-09" db="EMBL/GenBank/DDBJ databases">
        <title>Streptomyces sp. nov.: A antagonism against Alternaria gaisen Producing Streptochlin, Isolated from Tamarix root soil.</title>
        <authorList>
            <person name="Chen Y."/>
        </authorList>
    </citation>
    <scope>NUCLEOTIDE SEQUENCE [LARGE SCALE GENOMIC DNA]</scope>
    <source>
        <strain evidence="4 5">TRM76323</strain>
    </source>
</reference>
<evidence type="ECO:0000313" key="4">
    <source>
        <dbReference type="EMBL" id="MDT9681096.1"/>
    </source>
</evidence>
<organism evidence="4 5">
    <name type="scientific">Streptomyces tamarix</name>
    <dbReference type="NCBI Taxonomy" id="3078565"/>
    <lineage>
        <taxon>Bacteria</taxon>
        <taxon>Bacillati</taxon>
        <taxon>Actinomycetota</taxon>
        <taxon>Actinomycetes</taxon>
        <taxon>Kitasatosporales</taxon>
        <taxon>Streptomycetaceae</taxon>
        <taxon>Streptomyces</taxon>
    </lineage>
</organism>
<dbReference type="Proteomes" id="UP001250181">
    <property type="component" value="Unassembled WGS sequence"/>
</dbReference>
<sequence>MAITEHSALTGLRPASVQDSRQLEEIAREAYGKYLGLVDEPPAPLLLDYREVAASGRTHVAVSDDGVIGMVTVEPDDPYLILRNLAVHPVCQGQGIGKKLVEFVEEMARSAGLKGVRLWTRAEMVENISFYRRLGYVITHAERNEHAHRVFLCKESSSRRD</sequence>
<dbReference type="PANTHER" id="PTHR43877">
    <property type="entry name" value="AMINOALKYLPHOSPHONATE N-ACETYLTRANSFERASE-RELATED-RELATED"/>
    <property type="match status" value="1"/>
</dbReference>
<protein>
    <submittedName>
        <fullName evidence="4">GNAT family N-acetyltransferase</fullName>
    </submittedName>
</protein>
<dbReference type="InterPro" id="IPR000182">
    <property type="entry name" value="GNAT_dom"/>
</dbReference>
<dbReference type="Gene3D" id="3.40.630.30">
    <property type="match status" value="1"/>
</dbReference>
<evidence type="ECO:0000259" key="3">
    <source>
        <dbReference type="PROSITE" id="PS51186"/>
    </source>
</evidence>
<dbReference type="PROSITE" id="PS51186">
    <property type="entry name" value="GNAT"/>
    <property type="match status" value="1"/>
</dbReference>
<dbReference type="SUPFAM" id="SSF55729">
    <property type="entry name" value="Acyl-CoA N-acyltransferases (Nat)"/>
    <property type="match status" value="1"/>
</dbReference>
<dbReference type="EMBL" id="JAWCTQ010000002">
    <property type="protein sequence ID" value="MDT9681096.1"/>
    <property type="molecule type" value="Genomic_DNA"/>
</dbReference>
<name>A0ABU3QEE9_9ACTN</name>
<dbReference type="Pfam" id="PF00583">
    <property type="entry name" value="Acetyltransf_1"/>
    <property type="match status" value="1"/>
</dbReference>
<accession>A0ABU3QEE9</accession>
<evidence type="ECO:0000256" key="1">
    <source>
        <dbReference type="ARBA" id="ARBA00022679"/>
    </source>
</evidence>
<comment type="caution">
    <text evidence="4">The sequence shown here is derived from an EMBL/GenBank/DDBJ whole genome shotgun (WGS) entry which is preliminary data.</text>
</comment>
<dbReference type="CDD" id="cd04301">
    <property type="entry name" value="NAT_SF"/>
    <property type="match status" value="1"/>
</dbReference>
<evidence type="ECO:0000313" key="5">
    <source>
        <dbReference type="Proteomes" id="UP001250181"/>
    </source>
</evidence>
<dbReference type="RefSeq" id="WP_315876084.1">
    <property type="nucleotide sequence ID" value="NZ_JAWCTQ010000002.1"/>
</dbReference>
<proteinExistence type="predicted"/>
<keyword evidence="5" id="KW-1185">Reference proteome</keyword>
<keyword evidence="2" id="KW-0012">Acyltransferase</keyword>
<feature type="domain" description="N-acetyltransferase" evidence="3">
    <location>
        <begin position="10"/>
        <end position="157"/>
    </location>
</feature>
<dbReference type="InterPro" id="IPR050832">
    <property type="entry name" value="Bact_Acetyltransf"/>
</dbReference>